<feature type="transmembrane region" description="Helical" evidence="2">
    <location>
        <begin position="60"/>
        <end position="80"/>
    </location>
</feature>
<proteinExistence type="predicted"/>
<sequence>MFSTQITRSIQRQVLASPVPVRRPLAKMAGQARPGVRFASSEGQKGEAPVPTTSGKVKDAPSLLAILAVGLLMGGGLIHFSARPKNEKASPGQLDQAATQVAGNAR</sequence>
<keyword evidence="2" id="KW-0472">Membrane</keyword>
<evidence type="ECO:0000256" key="1">
    <source>
        <dbReference type="SAM" id="MobiDB-lite"/>
    </source>
</evidence>
<protein>
    <submittedName>
        <fullName evidence="3">Uncharacterized protein</fullName>
    </submittedName>
</protein>
<dbReference type="Proteomes" id="UP000295703">
    <property type="component" value="Unassembled WGS sequence"/>
</dbReference>
<reference evidence="3 4" key="1">
    <citation type="submission" date="2018-12" db="EMBL/GenBank/DDBJ databases">
        <title>Genome sequence and assembly of Colletotrichum trifolii.</title>
        <authorList>
            <person name="Gan P."/>
            <person name="Shirasu K."/>
        </authorList>
    </citation>
    <scope>NUCLEOTIDE SEQUENCE [LARGE SCALE GENOMIC DNA]</scope>
    <source>
        <strain evidence="3 4">543-2</strain>
    </source>
</reference>
<evidence type="ECO:0000313" key="3">
    <source>
        <dbReference type="EMBL" id="TDZ58547.1"/>
    </source>
</evidence>
<dbReference type="AlphaFoldDB" id="A0A4R8RJI8"/>
<feature type="region of interest" description="Disordered" evidence="1">
    <location>
        <begin position="82"/>
        <end position="106"/>
    </location>
</feature>
<comment type="caution">
    <text evidence="3">The sequence shown here is derived from an EMBL/GenBank/DDBJ whole genome shotgun (WGS) entry which is preliminary data.</text>
</comment>
<accession>A0A4R8RJI8</accession>
<evidence type="ECO:0000313" key="4">
    <source>
        <dbReference type="Proteomes" id="UP000295703"/>
    </source>
</evidence>
<dbReference type="EMBL" id="RYZW01000043">
    <property type="protein sequence ID" value="TDZ58547.1"/>
    <property type="molecule type" value="Genomic_DNA"/>
</dbReference>
<feature type="region of interest" description="Disordered" evidence="1">
    <location>
        <begin position="30"/>
        <end position="55"/>
    </location>
</feature>
<keyword evidence="4" id="KW-1185">Reference proteome</keyword>
<organism evidence="3 4">
    <name type="scientific">Colletotrichum trifolii</name>
    <dbReference type="NCBI Taxonomy" id="5466"/>
    <lineage>
        <taxon>Eukaryota</taxon>
        <taxon>Fungi</taxon>
        <taxon>Dikarya</taxon>
        <taxon>Ascomycota</taxon>
        <taxon>Pezizomycotina</taxon>
        <taxon>Sordariomycetes</taxon>
        <taxon>Hypocreomycetidae</taxon>
        <taxon>Glomerellales</taxon>
        <taxon>Glomerellaceae</taxon>
        <taxon>Colletotrichum</taxon>
        <taxon>Colletotrichum orbiculare species complex</taxon>
    </lineage>
</organism>
<name>A0A4R8RJI8_COLTR</name>
<feature type="compositionally biased region" description="Polar residues" evidence="1">
    <location>
        <begin position="96"/>
        <end position="106"/>
    </location>
</feature>
<keyword evidence="2" id="KW-1133">Transmembrane helix</keyword>
<keyword evidence="2" id="KW-0812">Transmembrane</keyword>
<gene>
    <name evidence="3" type="ORF">CTRI78_v005325</name>
</gene>
<evidence type="ECO:0000256" key="2">
    <source>
        <dbReference type="SAM" id="Phobius"/>
    </source>
</evidence>